<name>A0A919GZH7_9ACTN</name>
<feature type="domain" description="Carboxylesterase type B" evidence="5">
    <location>
        <begin position="7"/>
        <end position="459"/>
    </location>
</feature>
<dbReference type="GO" id="GO:0016787">
    <property type="term" value="F:hydrolase activity"/>
    <property type="evidence" value="ECO:0007669"/>
    <property type="project" value="UniProtKB-KW"/>
</dbReference>
<evidence type="ECO:0000256" key="3">
    <source>
        <dbReference type="RuleBase" id="RU361235"/>
    </source>
</evidence>
<evidence type="ECO:0000313" key="7">
    <source>
        <dbReference type="Proteomes" id="UP000600026"/>
    </source>
</evidence>
<dbReference type="AlphaFoldDB" id="A0A919GZH7"/>
<comment type="similarity">
    <text evidence="1 3">Belongs to the type-B carboxylesterase/lipase family.</text>
</comment>
<evidence type="ECO:0000256" key="1">
    <source>
        <dbReference type="ARBA" id="ARBA00005964"/>
    </source>
</evidence>
<feature type="region of interest" description="Disordered" evidence="4">
    <location>
        <begin position="55"/>
        <end position="79"/>
    </location>
</feature>
<sequence length="503" mass="53206">MEKDLHPEVRTGQGVVKGRVEDGIAVFRGIPYAQPPFGALRFAAPEPVRPWDGVRPALEFGPPPPQYDRMSPQAADGSREQAPDCLTVNVWSPALGAIGLPVMVWFHGGAYVFGRSAEPVYDGAGLARRDVVVVSFNYRVGMEGFGLLAGSPANRGLLDQIAALRWVQENIAAFGGEPDDVTVFGESAGAGSIAALLAMPAAAGLFHQAVAQSVPGSYFTPRLAADIAGAVAARVGAVATAEALRDGDPHLLVRAADAVFATMPERAGQWGTVAHTETLCSPVVDGESLPCTPWEAVAGGAARELALMLGHNRQEYRLFMAKRGEFGSVTEERASAALRVFGPGGDGERAYRAAYPEADAEQLYETVMSDWLCRVPTLQLLEAQVAAGGVAYAYELRWPAPVSAGRLGSCHGLDVPLVFGTLDAPLARQMLGETAPPEAAALSERMQSAWARFAASGDPGWPGYRFAGRLSKVFDCEDGLLGDPLAASRKAWEQHPFSTLGAR</sequence>
<evidence type="ECO:0000313" key="6">
    <source>
        <dbReference type="EMBL" id="GHI86212.1"/>
    </source>
</evidence>
<accession>A0A919GZH7</accession>
<dbReference type="Proteomes" id="UP000600026">
    <property type="component" value="Unassembled WGS sequence"/>
</dbReference>
<dbReference type="SUPFAM" id="SSF53474">
    <property type="entry name" value="alpha/beta-Hydrolases"/>
    <property type="match status" value="1"/>
</dbReference>
<evidence type="ECO:0000256" key="4">
    <source>
        <dbReference type="SAM" id="MobiDB-lite"/>
    </source>
</evidence>
<reference evidence="6" key="1">
    <citation type="submission" date="2020-09" db="EMBL/GenBank/DDBJ databases">
        <title>Whole genome shotgun sequence of Streptomyces xanthophaeus NBRC 12829.</title>
        <authorList>
            <person name="Komaki H."/>
            <person name="Tamura T."/>
        </authorList>
    </citation>
    <scope>NUCLEOTIDE SEQUENCE</scope>
    <source>
        <strain evidence="6">NBRC 12829</strain>
    </source>
</reference>
<dbReference type="PANTHER" id="PTHR11559">
    <property type="entry name" value="CARBOXYLESTERASE"/>
    <property type="match status" value="1"/>
</dbReference>
<keyword evidence="7" id="KW-1185">Reference proteome</keyword>
<comment type="caution">
    <text evidence="6">The sequence shown here is derived from an EMBL/GenBank/DDBJ whole genome shotgun (WGS) entry which is preliminary data.</text>
</comment>
<keyword evidence="2 3" id="KW-0378">Hydrolase</keyword>
<dbReference type="InterPro" id="IPR050309">
    <property type="entry name" value="Type-B_Carboxylest/Lipase"/>
</dbReference>
<organism evidence="6 7">
    <name type="scientific">Streptomyces xanthophaeus</name>
    <dbReference type="NCBI Taxonomy" id="67385"/>
    <lineage>
        <taxon>Bacteria</taxon>
        <taxon>Bacillati</taxon>
        <taxon>Actinomycetota</taxon>
        <taxon>Actinomycetes</taxon>
        <taxon>Kitasatosporales</taxon>
        <taxon>Streptomycetaceae</taxon>
        <taxon>Streptomyces</taxon>
    </lineage>
</organism>
<dbReference type="EMBL" id="BNEE01000006">
    <property type="protein sequence ID" value="GHI86212.1"/>
    <property type="molecule type" value="Genomic_DNA"/>
</dbReference>
<dbReference type="InterPro" id="IPR002018">
    <property type="entry name" value="CarbesteraseB"/>
</dbReference>
<dbReference type="Pfam" id="PF00135">
    <property type="entry name" value="COesterase"/>
    <property type="match status" value="1"/>
</dbReference>
<dbReference type="InterPro" id="IPR019826">
    <property type="entry name" value="Carboxylesterase_B_AS"/>
</dbReference>
<dbReference type="Gene3D" id="3.40.50.1820">
    <property type="entry name" value="alpha/beta hydrolase"/>
    <property type="match status" value="1"/>
</dbReference>
<proteinExistence type="inferred from homology"/>
<dbReference type="PROSITE" id="PS00122">
    <property type="entry name" value="CARBOXYLESTERASE_B_1"/>
    <property type="match status" value="1"/>
</dbReference>
<evidence type="ECO:0000256" key="2">
    <source>
        <dbReference type="ARBA" id="ARBA00022801"/>
    </source>
</evidence>
<dbReference type="InterPro" id="IPR029058">
    <property type="entry name" value="AB_hydrolase_fold"/>
</dbReference>
<evidence type="ECO:0000259" key="5">
    <source>
        <dbReference type="Pfam" id="PF00135"/>
    </source>
</evidence>
<dbReference type="RefSeq" id="WP_037894155.1">
    <property type="nucleotide sequence ID" value="NZ_BNEE01000006.1"/>
</dbReference>
<protein>
    <recommendedName>
        <fullName evidence="3">Carboxylic ester hydrolase</fullName>
        <ecNumber evidence="3">3.1.1.-</ecNumber>
    </recommendedName>
</protein>
<dbReference type="EC" id="3.1.1.-" evidence="3"/>
<gene>
    <name evidence="6" type="ORF">Sxan_35760</name>
</gene>